<evidence type="ECO:0000256" key="15">
    <source>
        <dbReference type="ARBA" id="ARBA00023128"/>
    </source>
</evidence>
<evidence type="ECO:0000256" key="12">
    <source>
        <dbReference type="ARBA" id="ARBA00022989"/>
    </source>
</evidence>
<gene>
    <name evidence="21" type="primary">nad2</name>
</gene>
<evidence type="ECO:0000256" key="19">
    <source>
        <dbReference type="SAM" id="Phobius"/>
    </source>
</evidence>
<protein>
    <recommendedName>
        <fullName evidence="5">NADH-ubiquinone oxidoreductase chain 2</fullName>
        <ecNumber evidence="4">7.1.1.2</ecNumber>
    </recommendedName>
    <alternativeName>
        <fullName evidence="17">NADH dehydrogenase subunit 2</fullName>
    </alternativeName>
</protein>
<geneLocation type="mitochondrion" evidence="21"/>
<dbReference type="EMBL" id="OR795501">
    <property type="protein sequence ID" value="WYM52894.1"/>
    <property type="molecule type" value="Genomic_DNA"/>
</dbReference>
<keyword evidence="12 19" id="KW-1133">Transmembrane helix</keyword>
<dbReference type="PANTHER" id="PTHR46552">
    <property type="entry name" value="NADH-UBIQUINONE OXIDOREDUCTASE CHAIN 2"/>
    <property type="match status" value="1"/>
</dbReference>
<keyword evidence="16 19" id="KW-0472">Membrane</keyword>
<feature type="transmembrane region" description="Helical" evidence="19">
    <location>
        <begin position="29"/>
        <end position="47"/>
    </location>
</feature>
<keyword evidence="8 19" id="KW-0812">Transmembrane</keyword>
<feature type="transmembrane region" description="Helical" evidence="19">
    <location>
        <begin position="226"/>
        <end position="255"/>
    </location>
</feature>
<accession>A0AAU6QE85</accession>
<evidence type="ECO:0000256" key="4">
    <source>
        <dbReference type="ARBA" id="ARBA00012944"/>
    </source>
</evidence>
<evidence type="ECO:0000256" key="17">
    <source>
        <dbReference type="ARBA" id="ARBA00031028"/>
    </source>
</evidence>
<evidence type="ECO:0000256" key="11">
    <source>
        <dbReference type="ARBA" id="ARBA00022982"/>
    </source>
</evidence>
<dbReference type="GO" id="GO:0006120">
    <property type="term" value="P:mitochondrial electron transport, NADH to ubiquinone"/>
    <property type="evidence" value="ECO:0007669"/>
    <property type="project" value="TreeGrafter"/>
</dbReference>
<reference evidence="21" key="1">
    <citation type="submission" date="2023-11" db="EMBL/GenBank/DDBJ databases">
        <authorList>
            <person name="Yuan B."/>
            <person name="He G."/>
            <person name="Dong W."/>
        </authorList>
    </citation>
    <scope>NUCLEOTIDE SEQUENCE</scope>
</reference>
<evidence type="ECO:0000256" key="10">
    <source>
        <dbReference type="ARBA" id="ARBA00022967"/>
    </source>
</evidence>
<dbReference type="PANTHER" id="PTHR46552:SF1">
    <property type="entry name" value="NADH-UBIQUINONE OXIDOREDUCTASE CHAIN 2"/>
    <property type="match status" value="1"/>
</dbReference>
<dbReference type="EC" id="7.1.1.2" evidence="4"/>
<dbReference type="InterPro" id="IPR001750">
    <property type="entry name" value="ND/Mrp_TM"/>
</dbReference>
<dbReference type="GO" id="GO:0005743">
    <property type="term" value="C:mitochondrial inner membrane"/>
    <property type="evidence" value="ECO:0007669"/>
    <property type="project" value="UniProtKB-SubCell"/>
</dbReference>
<dbReference type="AlphaFoldDB" id="A0AAU6QE85"/>
<evidence type="ECO:0000256" key="1">
    <source>
        <dbReference type="ARBA" id="ARBA00003257"/>
    </source>
</evidence>
<comment type="similarity">
    <text evidence="3">Belongs to the complex I subunit 2 family.</text>
</comment>
<evidence type="ECO:0000256" key="8">
    <source>
        <dbReference type="ARBA" id="ARBA00022692"/>
    </source>
</evidence>
<feature type="transmembrane region" description="Helical" evidence="19">
    <location>
        <begin position="91"/>
        <end position="110"/>
    </location>
</feature>
<feature type="transmembrane region" description="Helical" evidence="19">
    <location>
        <begin position="143"/>
        <end position="160"/>
    </location>
</feature>
<sequence>MFVLSWMNVLSWVMLIFSYLIAFMSDSFFFIWFSFELNLVSFIFLMWDMKTVSSINSMMKYFLIQSLISMIFLFMLLIFEIMNLTYIISNMMILILLLKMGVFPFMFWLLDVVEGMSMSILIFFFSLQKIIPLYVISMVSFYYLDYIIILTTLFSLFMMLNQFSIRKFLMFSSMVHSGWMMMSLMLGFKVWLLYLIIYLFILLGLLNLSKLDSFFQIKFTDLNEKLIIMMMFLNLSGLPPFLGFFSKVLILSYLMEYNLGMMIYLILLSIFSSYIYMMYLSFMFFYKNISFNLYFYNKINYYMLYVLVSVILMVVLVIYF</sequence>
<dbReference type="InterPro" id="IPR050175">
    <property type="entry name" value="Complex_I_Subunit_2"/>
</dbReference>
<comment type="function">
    <text evidence="1">Core subunit of the mitochondrial membrane respiratory chain NADH dehydrogenase (Complex I) that is believed to belong to the minimal assembly required for catalysis. Complex I functions in the transfer of electrons from NADH to the respiratory chain. The immediate electron acceptor for the enzyme is believed to be ubiquinone.</text>
</comment>
<feature type="transmembrane region" description="Helical" evidence="19">
    <location>
        <begin position="299"/>
        <end position="319"/>
    </location>
</feature>
<evidence type="ECO:0000256" key="13">
    <source>
        <dbReference type="ARBA" id="ARBA00023027"/>
    </source>
</evidence>
<feature type="domain" description="NADH:quinone oxidoreductase/Mrp antiporter transmembrane" evidence="20">
    <location>
        <begin position="25"/>
        <end position="270"/>
    </location>
</feature>
<comment type="subcellular location">
    <subcellularLocation>
        <location evidence="2">Mitochondrion inner membrane</location>
        <topology evidence="2">Multi-pass membrane protein</topology>
    </subcellularLocation>
</comment>
<evidence type="ECO:0000256" key="14">
    <source>
        <dbReference type="ARBA" id="ARBA00023075"/>
    </source>
</evidence>
<evidence type="ECO:0000313" key="21">
    <source>
        <dbReference type="EMBL" id="WYM52894.1"/>
    </source>
</evidence>
<dbReference type="GO" id="GO:0008137">
    <property type="term" value="F:NADH dehydrogenase (ubiquinone) activity"/>
    <property type="evidence" value="ECO:0007669"/>
    <property type="project" value="UniProtKB-EC"/>
</dbReference>
<feature type="transmembrane region" description="Helical" evidence="19">
    <location>
        <begin position="59"/>
        <end position="79"/>
    </location>
</feature>
<keyword evidence="11" id="KW-0249">Electron transport</keyword>
<keyword evidence="10" id="KW-1278">Translocase</keyword>
<keyword evidence="14" id="KW-0830">Ubiquinone</keyword>
<dbReference type="Pfam" id="PF00361">
    <property type="entry name" value="Proton_antipo_M"/>
    <property type="match status" value="1"/>
</dbReference>
<evidence type="ECO:0000259" key="20">
    <source>
        <dbReference type="Pfam" id="PF00361"/>
    </source>
</evidence>
<keyword evidence="15 21" id="KW-0496">Mitochondrion</keyword>
<organism evidence="21">
    <name type="scientific">Laelaps sp</name>
    <dbReference type="NCBI Taxonomy" id="3081785"/>
    <lineage>
        <taxon>Eukaryota</taxon>
        <taxon>Metazoa</taxon>
        <taxon>Ecdysozoa</taxon>
        <taxon>Arthropoda</taxon>
        <taxon>Chelicerata</taxon>
        <taxon>Arachnida</taxon>
        <taxon>Acari</taxon>
        <taxon>Parasitiformes</taxon>
        <taxon>Mesostigmata</taxon>
        <taxon>Gamasina</taxon>
        <taxon>Dermanyssoidea</taxon>
        <taxon>Laelapidae</taxon>
        <taxon>Laelaps</taxon>
    </lineage>
</organism>
<keyword evidence="6" id="KW-0813">Transport</keyword>
<evidence type="ECO:0000256" key="2">
    <source>
        <dbReference type="ARBA" id="ARBA00004448"/>
    </source>
</evidence>
<evidence type="ECO:0000256" key="16">
    <source>
        <dbReference type="ARBA" id="ARBA00023136"/>
    </source>
</evidence>
<proteinExistence type="inferred from homology"/>
<evidence type="ECO:0000256" key="7">
    <source>
        <dbReference type="ARBA" id="ARBA00022660"/>
    </source>
</evidence>
<feature type="transmembrane region" description="Helical" evidence="19">
    <location>
        <begin position="116"/>
        <end position="136"/>
    </location>
</feature>
<evidence type="ECO:0000256" key="6">
    <source>
        <dbReference type="ARBA" id="ARBA00022448"/>
    </source>
</evidence>
<comment type="catalytic activity">
    <reaction evidence="18">
        <text>a ubiquinone + NADH + 5 H(+)(in) = a ubiquinol + NAD(+) + 4 H(+)(out)</text>
        <dbReference type="Rhea" id="RHEA:29091"/>
        <dbReference type="Rhea" id="RHEA-COMP:9565"/>
        <dbReference type="Rhea" id="RHEA-COMP:9566"/>
        <dbReference type="ChEBI" id="CHEBI:15378"/>
        <dbReference type="ChEBI" id="CHEBI:16389"/>
        <dbReference type="ChEBI" id="CHEBI:17976"/>
        <dbReference type="ChEBI" id="CHEBI:57540"/>
        <dbReference type="ChEBI" id="CHEBI:57945"/>
        <dbReference type="EC" id="7.1.1.2"/>
    </reaction>
</comment>
<evidence type="ECO:0000256" key="3">
    <source>
        <dbReference type="ARBA" id="ARBA00007012"/>
    </source>
</evidence>
<evidence type="ECO:0000256" key="18">
    <source>
        <dbReference type="ARBA" id="ARBA00049551"/>
    </source>
</evidence>
<name>A0AAU6QE85_9ACAR</name>
<keyword evidence="9" id="KW-0999">Mitochondrion inner membrane</keyword>
<feature type="transmembrane region" description="Helical" evidence="19">
    <location>
        <begin position="180"/>
        <end position="206"/>
    </location>
</feature>
<feature type="transmembrane region" description="Helical" evidence="19">
    <location>
        <begin position="261"/>
        <end position="287"/>
    </location>
</feature>
<feature type="transmembrane region" description="Helical" evidence="19">
    <location>
        <begin position="6"/>
        <end position="22"/>
    </location>
</feature>
<evidence type="ECO:0000256" key="5">
    <source>
        <dbReference type="ARBA" id="ARBA00021008"/>
    </source>
</evidence>
<evidence type="ECO:0000256" key="9">
    <source>
        <dbReference type="ARBA" id="ARBA00022792"/>
    </source>
</evidence>
<keyword evidence="7" id="KW-0679">Respiratory chain</keyword>
<keyword evidence="13" id="KW-0520">NAD</keyword>